<name>A0ABQ7G7G9_DUNSA</name>
<feature type="compositionally biased region" description="Gly residues" evidence="1">
    <location>
        <begin position="1146"/>
        <end position="1162"/>
    </location>
</feature>
<protein>
    <submittedName>
        <fullName evidence="2">Uncharacterized protein</fullName>
    </submittedName>
</protein>
<feature type="region of interest" description="Disordered" evidence="1">
    <location>
        <begin position="1392"/>
        <end position="1416"/>
    </location>
</feature>
<feature type="region of interest" description="Disordered" evidence="1">
    <location>
        <begin position="586"/>
        <end position="627"/>
    </location>
</feature>
<dbReference type="Proteomes" id="UP000815325">
    <property type="component" value="Unassembled WGS sequence"/>
</dbReference>
<feature type="region of interest" description="Disordered" evidence="1">
    <location>
        <begin position="374"/>
        <end position="560"/>
    </location>
</feature>
<sequence length="1416" mass="149165">MLGDPRGEAAQVLASHDAARVSTYLLQLLSSEAGGGMDISIQTSEVLQGVFHSKWNLQVKRLAYDLCKAVPISDEDISMHVLPGIKSDLAVDSSGSPEMAAQALRFVPHLQPHILAELVEAGEVAQMFEPAQCALQPEVRGAATAALGQVLLVPAVLHSAAKAAGDPPLGSSVLSTLLPPNLVLPPLPVLVPSVLSHLSAMATNRAGDAAVRTEACRAMLKICVMVGSGDMGFSNPSPQGLTDADAHRVPLPLGWARKALEGLLDLEEGGMHLVEPGSHEIVGAAVEGLSVLPLGARQHFLARLWPILTRIRDAPTRLRLFATAWAAAVQHLHSPGLVDASVERMFKDAFLLKAISGEEGGTYQSAAQLALQAHLKEQHQQEHQRQRRALEHKDELQQQQQQQQKLQALQIPQVEASNEQGVNREGDQEPGAQQQQPSPGAKQQPSPTQQAPPPQQRVRAQPPPPPGAGAGRLTASVPTRSKAPPRPPQAANAQAAANRLTSNAPPSRAPAPPQAAAKQPPNRQAAQGAGGQLAAASAAELDRSSSGSKGGSSSRSRSMASGMLSMFKRDKKADTLGLDAVHSTQQFDAPSQNAQPPAQKLQQSRASMDRASAHTSSAAADGGKSSSIVTKPVQTTASTLNTIVTMGGMLGGSKEDFGSDARQEAAESGEVPPAGVLRHEVTCTLLGVVATQPAARAARELCQEAAVAAAHDKKAVAAGLGGHGVLAQQPGMALNLEAWLLLVGHTLQATKPCLHWEPLLAPAITPNLSPASASHLPADFSTAAPDMWLQLLLLAAGAVPVLQAALLEQQEQMANAKLMRVAAGEASDEEDPFGLGIGKHGKDDNDDDDNVSISSVSSSDSENSSSFASAASSSSGVSLPDQVIPNRGPRALRVGGIDGQRVQAKKEAKAKRQAQEGVEEDDWGEGAQKKKLSKLEKRKAKVMAKREAMRPRTQMEKLMLSLERCYAQLDQLLKQLLVDWTCLTRSLRPRVLWVVGWPRDKPFTFDIAAASALCEGPDYDASALVVGFTAAQHLTLKLQVSSARAFRHTNLWPASSQRAWAVPGLREWAKRVLRGLATIALYVPPAQREREEADKKQEAARRKRKEKRREQRRKEGGGNEGSSTSSSGSDVDGDSTVPPEDAQQQQGGGDDSSSDGGGGGGRAPAQGGDDDGNGFARSSSNKSSDSSSIDGTGGTMPVAMPPSLFMLQNMAKGKPPPPPPGAPQVAVDSEGLPTHGQVGVTNSFAEPQANDFAQGTKEYTDPGKNVASQGGVAPDDEEVKKAAKARFKEAFKSRAATIGQGNGSIAQYMLQSGAPYAPWGYPFSWGPRAAALAPSRRTRRSRNLASHVAAALTYILKGAPLLPGIRALLLPGAFWKWDGRILRGKRRVCACTDGDGDEEEGDEENGDVASGGMAAM</sequence>
<feature type="compositionally biased region" description="Low complexity" evidence="1">
    <location>
        <begin position="1121"/>
        <end position="1145"/>
    </location>
</feature>
<feature type="compositionally biased region" description="Low complexity" evidence="1">
    <location>
        <begin position="397"/>
        <end position="410"/>
    </location>
</feature>
<feature type="compositionally biased region" description="Polar residues" evidence="1">
    <location>
        <begin position="586"/>
        <end position="606"/>
    </location>
</feature>
<gene>
    <name evidence="2" type="ORF">DUNSADRAFT_14356</name>
</gene>
<evidence type="ECO:0000256" key="1">
    <source>
        <dbReference type="SAM" id="MobiDB-lite"/>
    </source>
</evidence>
<organism evidence="2 3">
    <name type="scientific">Dunaliella salina</name>
    <name type="common">Green alga</name>
    <name type="synonym">Protococcus salinus</name>
    <dbReference type="NCBI Taxonomy" id="3046"/>
    <lineage>
        <taxon>Eukaryota</taxon>
        <taxon>Viridiplantae</taxon>
        <taxon>Chlorophyta</taxon>
        <taxon>core chlorophytes</taxon>
        <taxon>Chlorophyceae</taxon>
        <taxon>CS clade</taxon>
        <taxon>Chlamydomonadales</taxon>
        <taxon>Dunaliellaceae</taxon>
        <taxon>Dunaliella</taxon>
    </lineage>
</organism>
<dbReference type="InterPro" id="IPR016024">
    <property type="entry name" value="ARM-type_fold"/>
</dbReference>
<feature type="compositionally biased region" description="Pro residues" evidence="1">
    <location>
        <begin position="450"/>
        <end position="467"/>
    </location>
</feature>
<dbReference type="EMBL" id="MU070030">
    <property type="protein sequence ID" value="KAF5830549.1"/>
    <property type="molecule type" value="Genomic_DNA"/>
</dbReference>
<feature type="compositionally biased region" description="Low complexity" evidence="1">
    <location>
        <begin position="489"/>
        <end position="506"/>
    </location>
</feature>
<feature type="compositionally biased region" description="Basic and acidic residues" evidence="1">
    <location>
        <begin position="374"/>
        <end position="396"/>
    </location>
</feature>
<dbReference type="SUPFAM" id="SSF48371">
    <property type="entry name" value="ARM repeat"/>
    <property type="match status" value="1"/>
</dbReference>
<proteinExistence type="predicted"/>
<keyword evidence="3" id="KW-1185">Reference proteome</keyword>
<feature type="compositionally biased region" description="Low complexity" evidence="1">
    <location>
        <begin position="1178"/>
        <end position="1188"/>
    </location>
</feature>
<evidence type="ECO:0000313" key="2">
    <source>
        <dbReference type="EMBL" id="KAF5830549.1"/>
    </source>
</evidence>
<feature type="compositionally biased region" description="Low complexity" evidence="1">
    <location>
        <begin position="616"/>
        <end position="627"/>
    </location>
</feature>
<feature type="region of interest" description="Disordered" evidence="1">
    <location>
        <begin position="825"/>
        <end position="931"/>
    </location>
</feature>
<feature type="compositionally biased region" description="Basic and acidic residues" evidence="1">
    <location>
        <begin position="1108"/>
        <end position="1117"/>
    </location>
</feature>
<accession>A0ABQ7G7G9</accession>
<feature type="compositionally biased region" description="Basic and acidic residues" evidence="1">
    <location>
        <begin position="1087"/>
        <end position="1100"/>
    </location>
</feature>
<comment type="caution">
    <text evidence="2">The sequence shown here is derived from an EMBL/GenBank/DDBJ whole genome shotgun (WGS) entry which is preliminary data.</text>
</comment>
<evidence type="ECO:0000313" key="3">
    <source>
        <dbReference type="Proteomes" id="UP000815325"/>
    </source>
</evidence>
<reference evidence="2" key="1">
    <citation type="submission" date="2017-08" db="EMBL/GenBank/DDBJ databases">
        <authorList>
            <person name="Polle J.E."/>
            <person name="Barry K."/>
            <person name="Cushman J."/>
            <person name="Schmutz J."/>
            <person name="Tran D."/>
            <person name="Hathwaick L.T."/>
            <person name="Yim W.C."/>
            <person name="Jenkins J."/>
            <person name="Mckie-Krisberg Z.M."/>
            <person name="Prochnik S."/>
            <person name="Lindquist E."/>
            <person name="Dockter R.B."/>
            <person name="Adam C."/>
            <person name="Molina H."/>
            <person name="Bunkerborg J."/>
            <person name="Jin E."/>
            <person name="Buchheim M."/>
            <person name="Magnuson J."/>
        </authorList>
    </citation>
    <scope>NUCLEOTIDE SEQUENCE</scope>
    <source>
        <strain evidence="2">CCAP 19/18</strain>
    </source>
</reference>
<feature type="compositionally biased region" description="Low complexity" evidence="1">
    <location>
        <begin position="851"/>
        <end position="878"/>
    </location>
</feature>
<feature type="region of interest" description="Disordered" evidence="1">
    <location>
        <begin position="1087"/>
        <end position="1240"/>
    </location>
</feature>
<feature type="compositionally biased region" description="Acidic residues" evidence="1">
    <location>
        <begin position="1394"/>
        <end position="1406"/>
    </location>
</feature>
<feature type="compositionally biased region" description="Low complexity" evidence="1">
    <location>
        <begin position="429"/>
        <end position="449"/>
    </location>
</feature>
<feature type="compositionally biased region" description="Low complexity" evidence="1">
    <location>
        <begin position="514"/>
        <end position="560"/>
    </location>
</feature>